<dbReference type="SMART" id="SM00355">
    <property type="entry name" value="ZnF_C2H2"/>
    <property type="match status" value="5"/>
</dbReference>
<proteinExistence type="predicted"/>
<dbReference type="SUPFAM" id="SSF57667">
    <property type="entry name" value="beta-beta-alpha zinc fingers"/>
    <property type="match status" value="1"/>
</dbReference>
<evidence type="ECO:0000259" key="8">
    <source>
        <dbReference type="PROSITE" id="PS50157"/>
    </source>
</evidence>
<dbReference type="Proteomes" id="UP000245764">
    <property type="component" value="Chromosome 9"/>
</dbReference>
<comment type="subcellular location">
    <subcellularLocation>
        <location evidence="1">Nucleus</location>
    </subcellularLocation>
</comment>
<dbReference type="PANTHER" id="PTHR24406">
    <property type="entry name" value="TRANSCRIPTIONAL REPRESSOR CTCFL-RELATED"/>
    <property type="match status" value="1"/>
</dbReference>
<feature type="domain" description="C2H2-type" evidence="8">
    <location>
        <begin position="315"/>
        <end position="339"/>
    </location>
</feature>
<dbReference type="InterPro" id="IPR013087">
    <property type="entry name" value="Znf_C2H2_type"/>
</dbReference>
<evidence type="ECO:0000256" key="3">
    <source>
        <dbReference type="ARBA" id="ARBA00022737"/>
    </source>
</evidence>
<organism evidence="9 10">
    <name type="scientific">Zymoseptoria tritici ST99CH_1E4</name>
    <dbReference type="NCBI Taxonomy" id="1276532"/>
    <lineage>
        <taxon>Eukaryota</taxon>
        <taxon>Fungi</taxon>
        <taxon>Dikarya</taxon>
        <taxon>Ascomycota</taxon>
        <taxon>Pezizomycotina</taxon>
        <taxon>Dothideomycetes</taxon>
        <taxon>Dothideomycetidae</taxon>
        <taxon>Mycosphaerellales</taxon>
        <taxon>Mycosphaerellaceae</taxon>
        <taxon>Zymoseptoria</taxon>
    </lineage>
</organism>
<dbReference type="Gene3D" id="3.30.160.60">
    <property type="entry name" value="Classic Zinc Finger"/>
    <property type="match status" value="1"/>
</dbReference>
<protein>
    <recommendedName>
        <fullName evidence="8">C2H2-type domain-containing protein</fullName>
    </recommendedName>
</protein>
<evidence type="ECO:0000256" key="6">
    <source>
        <dbReference type="ARBA" id="ARBA00023242"/>
    </source>
</evidence>
<accession>A0A2H1GXJ5</accession>
<dbReference type="GO" id="GO:0008270">
    <property type="term" value="F:zinc ion binding"/>
    <property type="evidence" value="ECO:0007669"/>
    <property type="project" value="UniProtKB-KW"/>
</dbReference>
<dbReference type="PROSITE" id="PS00028">
    <property type="entry name" value="ZINC_FINGER_C2H2_1"/>
    <property type="match status" value="2"/>
</dbReference>
<evidence type="ECO:0000313" key="9">
    <source>
        <dbReference type="EMBL" id="SMR58287.1"/>
    </source>
</evidence>
<keyword evidence="2" id="KW-0479">Metal-binding</keyword>
<reference evidence="10" key="1">
    <citation type="submission" date="2017-05" db="EMBL/GenBank/DDBJ databases">
        <authorList>
            <person name="Song R."/>
            <person name="Chenine A.L."/>
            <person name="Ruprecht R.M."/>
        </authorList>
    </citation>
    <scope>NUCLEOTIDE SEQUENCE [LARGE SCALE GENOMIC DNA]</scope>
</reference>
<keyword evidence="5" id="KW-0862">Zinc</keyword>
<dbReference type="AlphaFoldDB" id="A0A2H1GXJ5"/>
<keyword evidence="6" id="KW-0539">Nucleus</keyword>
<evidence type="ECO:0000256" key="2">
    <source>
        <dbReference type="ARBA" id="ARBA00022723"/>
    </source>
</evidence>
<sequence length="510" mass="57462">MAPTTPASGDGPSPAAEKFRLDLEFLKRQHIPRAEFLPLLEDDLESTARYFASKLTPCGEKLLSINLSDLTPAFFSEYESLSDDSLGSGVYAIVIRGPNGSWALYIGSTKHGFGPRLFSHVCTVSSTVDAQACRSIAQTCNEWNALPEMFELATTDEDERLGTEELIETLMIIATRTFQETKNHARVLRLVNANYATGQDQPIQYKGLNRALSVNQRICKRHKVTDVFECRNCNVEISGEKEYLQHLVDEHQDYDAPFICVKCDTRRYTAALFIAHYRGCGHYACEYPGCEHVSTIRSALNRHFKQCHDADAKKFVCNDCGKKFAWKDGLATHQAIMHSPPVLDPAHKNQCSTCLTVFGSQPPLEEHNRSPTACARNVKELHFPREEYPNHPEESQARAAIMGYESIPIPKFPLKNGTLSAIDGQRCTFYLGCTYFGQQVGRAHLDNHRKCPFCQNIFPHVIKPNQQLNRLIDAHIRKCKRDNGDIPQPEPKHPRFATLANFGLHVPPKF</sequence>
<keyword evidence="4 7" id="KW-0863">Zinc-finger</keyword>
<dbReference type="InterPro" id="IPR050888">
    <property type="entry name" value="ZnF_C2H2-type_TF"/>
</dbReference>
<evidence type="ECO:0000313" key="10">
    <source>
        <dbReference type="Proteomes" id="UP000245764"/>
    </source>
</evidence>
<evidence type="ECO:0000256" key="1">
    <source>
        <dbReference type="ARBA" id="ARBA00004123"/>
    </source>
</evidence>
<dbReference type="PROSITE" id="PS50157">
    <property type="entry name" value="ZINC_FINGER_C2H2_2"/>
    <property type="match status" value="1"/>
</dbReference>
<evidence type="ECO:0000256" key="5">
    <source>
        <dbReference type="ARBA" id="ARBA00022833"/>
    </source>
</evidence>
<dbReference type="EMBL" id="LT854261">
    <property type="protein sequence ID" value="SMR58287.1"/>
    <property type="molecule type" value="Genomic_DNA"/>
</dbReference>
<evidence type="ECO:0000256" key="4">
    <source>
        <dbReference type="ARBA" id="ARBA00022771"/>
    </source>
</evidence>
<keyword evidence="3" id="KW-0677">Repeat</keyword>
<dbReference type="GO" id="GO:0005634">
    <property type="term" value="C:nucleus"/>
    <property type="evidence" value="ECO:0007669"/>
    <property type="project" value="UniProtKB-SubCell"/>
</dbReference>
<name>A0A2H1GXJ5_ZYMTR</name>
<gene>
    <name evidence="9" type="ORF">ZT1E4_G9022</name>
</gene>
<evidence type="ECO:0000256" key="7">
    <source>
        <dbReference type="PROSITE-ProRule" id="PRU00042"/>
    </source>
</evidence>
<dbReference type="InterPro" id="IPR036236">
    <property type="entry name" value="Znf_C2H2_sf"/>
</dbReference>